<keyword evidence="1" id="KW-0472">Membrane</keyword>
<accession>A0A069SLW0</accession>
<organism evidence="2 3">
    <name type="scientific">Phocaeicola vulgatus str. 3975 RP4</name>
    <dbReference type="NCBI Taxonomy" id="1339352"/>
    <lineage>
        <taxon>Bacteria</taxon>
        <taxon>Pseudomonadati</taxon>
        <taxon>Bacteroidota</taxon>
        <taxon>Bacteroidia</taxon>
        <taxon>Bacteroidales</taxon>
        <taxon>Bacteroidaceae</taxon>
        <taxon>Phocaeicola</taxon>
    </lineage>
</organism>
<name>A0A069SLW0_PHOVU</name>
<sequence>MFVSIFSFFCFFVCNKDKLGKGIFFYLFPYLFLGISLLFIW</sequence>
<gene>
    <name evidence="2" type="ORF">M099_0968</name>
</gene>
<feature type="transmembrane region" description="Helical" evidence="1">
    <location>
        <begin position="23"/>
        <end position="40"/>
    </location>
</feature>
<keyword evidence="1" id="KW-1133">Transmembrane helix</keyword>
<evidence type="ECO:0000313" key="3">
    <source>
        <dbReference type="Proteomes" id="UP000027661"/>
    </source>
</evidence>
<evidence type="ECO:0000313" key="2">
    <source>
        <dbReference type="EMBL" id="KDS55671.1"/>
    </source>
</evidence>
<dbReference type="AlphaFoldDB" id="A0A069SLW0"/>
<evidence type="ECO:0000256" key="1">
    <source>
        <dbReference type="SAM" id="Phobius"/>
    </source>
</evidence>
<dbReference type="EMBL" id="JNHM01000012">
    <property type="protein sequence ID" value="KDS55671.1"/>
    <property type="molecule type" value="Genomic_DNA"/>
</dbReference>
<comment type="caution">
    <text evidence="2">The sequence shown here is derived from an EMBL/GenBank/DDBJ whole genome shotgun (WGS) entry which is preliminary data.</text>
</comment>
<keyword evidence="1" id="KW-0812">Transmembrane</keyword>
<reference evidence="2 3" key="1">
    <citation type="submission" date="2014-04" db="EMBL/GenBank/DDBJ databases">
        <authorList>
            <person name="Sears C."/>
            <person name="Carroll K."/>
            <person name="Sack B.R."/>
            <person name="Qadri F."/>
            <person name="Myers L.L."/>
            <person name="Chung G.-T."/>
            <person name="Escheverria P."/>
            <person name="Fraser C.M."/>
            <person name="Sadzewicz L."/>
            <person name="Shefchek K.A."/>
            <person name="Tallon L."/>
            <person name="Das S.P."/>
            <person name="Daugherty S."/>
            <person name="Mongodin E.F."/>
        </authorList>
    </citation>
    <scope>NUCLEOTIDE SEQUENCE [LARGE SCALE GENOMIC DNA]</scope>
    <source>
        <strain evidence="2 3">3975 RP4</strain>
    </source>
</reference>
<dbReference type="Proteomes" id="UP000027661">
    <property type="component" value="Unassembled WGS sequence"/>
</dbReference>
<protein>
    <submittedName>
        <fullName evidence="2">Uncharacterized protein</fullName>
    </submittedName>
</protein>
<proteinExistence type="predicted"/>